<feature type="domain" description="B12-binding N-terminal" evidence="5">
    <location>
        <begin position="29"/>
        <end position="123"/>
    </location>
</feature>
<reference evidence="6 7" key="1">
    <citation type="submission" date="2010-06" db="EMBL/GenBank/DDBJ databases">
        <title>Complete sequence chromosome of Methanohalobium evestigatum Z-7303.</title>
        <authorList>
            <consortium name="US DOE Joint Genome Institute"/>
            <person name="Lucas S."/>
            <person name="Copeland A."/>
            <person name="Lapidus A."/>
            <person name="Cheng J.-F."/>
            <person name="Bruce D."/>
            <person name="Goodwin L."/>
            <person name="Pitluck S."/>
            <person name="Saunders E."/>
            <person name="Detter J.C."/>
            <person name="Han C."/>
            <person name="Tapia R."/>
            <person name="Land M."/>
            <person name="Hauser L."/>
            <person name="Kyrpides N."/>
            <person name="Mikhailova N."/>
            <person name="Sieprawska-Lupa M."/>
            <person name="Whitman W.B."/>
            <person name="Anderson I."/>
            <person name="Woyke T."/>
        </authorList>
    </citation>
    <scope>NUCLEOTIDE SEQUENCE [LARGE SCALE GENOMIC DNA]</scope>
    <source>
        <strain evidence="7">ATCC BAA-1072 / DSM 3721 / NBRC 107634 / OCM 161 / Z-7303</strain>
    </source>
</reference>
<keyword evidence="3" id="KW-0170">Cobalt</keyword>
<dbReference type="EMBL" id="CP002069">
    <property type="protein sequence ID" value="ADI73839.1"/>
    <property type="molecule type" value="Genomic_DNA"/>
</dbReference>
<dbReference type="NCBIfam" id="NF040655">
    <property type="entry name" value="MtaC_Meth"/>
    <property type="match status" value="1"/>
</dbReference>
<dbReference type="GO" id="GO:0032259">
    <property type="term" value="P:methylation"/>
    <property type="evidence" value="ECO:0007669"/>
    <property type="project" value="UniProtKB-KW"/>
</dbReference>
<evidence type="ECO:0000313" key="7">
    <source>
        <dbReference type="Proteomes" id="UP000000391"/>
    </source>
</evidence>
<dbReference type="HOGENOM" id="CLU_082102_0_0_2"/>
<dbReference type="STRING" id="644295.Metev_0945"/>
<evidence type="ECO:0000256" key="1">
    <source>
        <dbReference type="ARBA" id="ARBA00010854"/>
    </source>
</evidence>
<gene>
    <name evidence="6" type="ordered locus">Metev_0945</name>
</gene>
<dbReference type="GO" id="GO:0050667">
    <property type="term" value="P:homocysteine metabolic process"/>
    <property type="evidence" value="ECO:0007669"/>
    <property type="project" value="TreeGrafter"/>
</dbReference>
<dbReference type="NCBIfam" id="TIGR02370">
    <property type="entry name" value="pyl_corrinoid"/>
    <property type="match status" value="1"/>
</dbReference>
<dbReference type="GO" id="GO:0046653">
    <property type="term" value="P:tetrahydrofolate metabolic process"/>
    <property type="evidence" value="ECO:0007669"/>
    <property type="project" value="TreeGrafter"/>
</dbReference>
<protein>
    <submittedName>
        <fullName evidence="6">Methyltransferase cognate corrinoid protein</fullName>
    </submittedName>
</protein>
<dbReference type="Gene3D" id="1.10.1240.10">
    <property type="entry name" value="Methionine synthase domain"/>
    <property type="match status" value="1"/>
</dbReference>
<name>D7E790_METEZ</name>
<dbReference type="Pfam" id="PF02310">
    <property type="entry name" value="B12-binding"/>
    <property type="match status" value="1"/>
</dbReference>
<dbReference type="InterPro" id="IPR036594">
    <property type="entry name" value="Meth_synthase_dom"/>
</dbReference>
<dbReference type="Pfam" id="PF02607">
    <property type="entry name" value="B12-binding_2"/>
    <property type="match status" value="1"/>
</dbReference>
<evidence type="ECO:0000256" key="3">
    <source>
        <dbReference type="ARBA" id="ARBA00023285"/>
    </source>
</evidence>
<dbReference type="InterPro" id="IPR003759">
    <property type="entry name" value="Cbl-bd_cap"/>
</dbReference>
<dbReference type="GeneID" id="9346574"/>
<dbReference type="KEGG" id="mev:Metev_0945"/>
<keyword evidence="7" id="KW-1185">Reference proteome</keyword>
<dbReference type="GO" id="GO:0005829">
    <property type="term" value="C:cytosol"/>
    <property type="evidence" value="ECO:0007669"/>
    <property type="project" value="TreeGrafter"/>
</dbReference>
<dbReference type="PROSITE" id="PS51332">
    <property type="entry name" value="B12_BINDING"/>
    <property type="match status" value="1"/>
</dbReference>
<dbReference type="InterPro" id="IPR006158">
    <property type="entry name" value="Cobalamin-bd"/>
</dbReference>
<dbReference type="PROSITE" id="PS51337">
    <property type="entry name" value="B12_BINDING_NTER"/>
    <property type="match status" value="1"/>
</dbReference>
<dbReference type="GO" id="GO:0031419">
    <property type="term" value="F:cobalamin binding"/>
    <property type="evidence" value="ECO:0007669"/>
    <property type="project" value="InterPro"/>
</dbReference>
<dbReference type="AlphaFoldDB" id="D7E790"/>
<evidence type="ECO:0000313" key="6">
    <source>
        <dbReference type="EMBL" id="ADI73839.1"/>
    </source>
</evidence>
<comment type="similarity">
    <text evidence="1">Belongs to the methylamine corrinoid protein family.</text>
</comment>
<dbReference type="InterPro" id="IPR036724">
    <property type="entry name" value="Cobalamin-bd_sf"/>
</dbReference>
<keyword evidence="6" id="KW-0489">Methyltransferase</keyword>
<keyword evidence="2" id="KW-0479">Metal-binding</keyword>
<dbReference type="SUPFAM" id="SSF52242">
    <property type="entry name" value="Cobalamin (vitamin B12)-binding domain"/>
    <property type="match status" value="1"/>
</dbReference>
<proteinExistence type="inferred from homology"/>
<dbReference type="SUPFAM" id="SSF47644">
    <property type="entry name" value="Methionine synthase domain"/>
    <property type="match status" value="1"/>
</dbReference>
<dbReference type="SMART" id="SM01018">
    <property type="entry name" value="B12-binding_2"/>
    <property type="match status" value="1"/>
</dbReference>
<dbReference type="GO" id="GO:0008705">
    <property type="term" value="F:methionine synthase activity"/>
    <property type="evidence" value="ECO:0007669"/>
    <property type="project" value="TreeGrafter"/>
</dbReference>
<evidence type="ECO:0000259" key="5">
    <source>
        <dbReference type="PROSITE" id="PS51337"/>
    </source>
</evidence>
<evidence type="ECO:0000256" key="2">
    <source>
        <dbReference type="ARBA" id="ARBA00022723"/>
    </source>
</evidence>
<dbReference type="OrthoDB" id="134276at2157"/>
<dbReference type="Proteomes" id="UP000000391">
    <property type="component" value="Chromosome"/>
</dbReference>
<dbReference type="InterPro" id="IPR012741">
    <property type="entry name" value="Corrinoid_p"/>
</dbReference>
<feature type="domain" description="B12-binding" evidence="4">
    <location>
        <begin position="122"/>
        <end position="247"/>
    </location>
</feature>
<dbReference type="FunFam" id="3.40.50.280:FF:000003">
    <property type="entry name" value="Dimethylamine methyltransferase corrinoid protein"/>
    <property type="match status" value="1"/>
</dbReference>
<sequence>MLSINPKKTNVFVRYNVNVENDMTPDELAEVLYPKDELVYPIAKSIFEGDEDDVVAHLQNAIDAGRHPIDLINNALIKGMSIVSKLYDDGDLYLPDVIISAQAMVVGVNYCKSISTEEISSKGKIVCFVAEGDIHDIGKNIVSVLLKAKGFDVVDLGRDVPVEEVVESVLDEKPIMVSGTALMTTTMYSFKKIKEELTRFDMETPLVCGGGAVTQDFVTKYKLGIYGEEAADVPKIAESILKGEEIEKLQNLYHKH</sequence>
<dbReference type="PANTHER" id="PTHR45833:SF1">
    <property type="entry name" value="METHIONINE SYNTHASE"/>
    <property type="match status" value="1"/>
</dbReference>
<dbReference type="GO" id="GO:0015948">
    <property type="term" value="P:methanogenesis"/>
    <property type="evidence" value="ECO:0007669"/>
    <property type="project" value="InterPro"/>
</dbReference>
<dbReference type="PANTHER" id="PTHR45833">
    <property type="entry name" value="METHIONINE SYNTHASE"/>
    <property type="match status" value="1"/>
</dbReference>
<dbReference type="Gene3D" id="3.40.50.280">
    <property type="entry name" value="Cobalamin-binding domain"/>
    <property type="match status" value="1"/>
</dbReference>
<keyword evidence="6" id="KW-0808">Transferase</keyword>
<dbReference type="GO" id="GO:0050897">
    <property type="term" value="F:cobalt ion binding"/>
    <property type="evidence" value="ECO:0007669"/>
    <property type="project" value="InterPro"/>
</dbReference>
<accession>D7E790</accession>
<organism evidence="6 7">
    <name type="scientific">Methanohalobium evestigatum (strain ATCC BAA-1072 / DSM 3721 / NBRC 107634 / OCM 161 / Z-7303)</name>
    <dbReference type="NCBI Taxonomy" id="644295"/>
    <lineage>
        <taxon>Archaea</taxon>
        <taxon>Methanobacteriati</taxon>
        <taxon>Methanobacteriota</taxon>
        <taxon>Stenosarchaea group</taxon>
        <taxon>Methanomicrobia</taxon>
        <taxon>Methanosarcinales</taxon>
        <taxon>Methanosarcinaceae</taxon>
        <taxon>Methanohalobium</taxon>
    </lineage>
</organism>
<dbReference type="RefSeq" id="WP_013194407.1">
    <property type="nucleotide sequence ID" value="NC_014253.1"/>
</dbReference>
<evidence type="ECO:0000259" key="4">
    <source>
        <dbReference type="PROSITE" id="PS51332"/>
    </source>
</evidence>
<dbReference type="InterPro" id="IPR050554">
    <property type="entry name" value="Met_Synthase/Corrinoid"/>
</dbReference>